<evidence type="ECO:0000313" key="4">
    <source>
        <dbReference type="Proteomes" id="UP000502498"/>
    </source>
</evidence>
<dbReference type="InterPro" id="IPR039375">
    <property type="entry name" value="NodN-like"/>
</dbReference>
<comment type="similarity">
    <text evidence="1">Belongs to the enoyl-CoA hydratase/isomerase family.</text>
</comment>
<dbReference type="CDD" id="cd03450">
    <property type="entry name" value="NodN"/>
    <property type="match status" value="1"/>
</dbReference>
<dbReference type="PANTHER" id="PTHR42993:SF1">
    <property type="entry name" value="MAOC-LIKE DEHYDRATASE DOMAIN-CONTAINING PROTEIN"/>
    <property type="match status" value="1"/>
</dbReference>
<dbReference type="PANTHER" id="PTHR42993">
    <property type="entry name" value="MAOC-LIKE DEHYDRATASE DOMAIN-CONTAINING PROTEIN"/>
    <property type="match status" value="1"/>
</dbReference>
<dbReference type="Proteomes" id="UP000502498">
    <property type="component" value="Chromosome"/>
</dbReference>
<sequence length="151" mass="16349">MIRASRPEGLTELIGSTAIGDWVTVSQERIDAFAEVTEDHQWIHVDVERASTGPFGTTIAHGLLTLSLVPGLIRDLIDVQNADAVVNYGVDGVRFLAPVPSGARIRARTELVEAVETDRGVRARLKNTVEIDGSERPALVAETIHLFVSTP</sequence>
<organism evidence="3 4">
    <name type="scientific">Microbacterium hominis</name>
    <dbReference type="NCBI Taxonomy" id="162426"/>
    <lineage>
        <taxon>Bacteria</taxon>
        <taxon>Bacillati</taxon>
        <taxon>Actinomycetota</taxon>
        <taxon>Actinomycetes</taxon>
        <taxon>Micrococcales</taxon>
        <taxon>Microbacteriaceae</taxon>
        <taxon>Microbacterium</taxon>
    </lineage>
</organism>
<gene>
    <name evidence="3" type="ORF">HQM25_05740</name>
</gene>
<dbReference type="AlphaFoldDB" id="A0A7D4PLK1"/>
<accession>A0A7D4PLK1</accession>
<protein>
    <submittedName>
        <fullName evidence="3">MaoC family dehydratase</fullName>
    </submittedName>
</protein>
<dbReference type="EMBL" id="CP054038">
    <property type="protein sequence ID" value="QKJ18930.1"/>
    <property type="molecule type" value="Genomic_DNA"/>
</dbReference>
<evidence type="ECO:0000259" key="2">
    <source>
        <dbReference type="Pfam" id="PF01575"/>
    </source>
</evidence>
<dbReference type="SUPFAM" id="SSF54637">
    <property type="entry name" value="Thioesterase/thiol ester dehydrase-isomerase"/>
    <property type="match status" value="1"/>
</dbReference>
<proteinExistence type="inferred from homology"/>
<evidence type="ECO:0000313" key="3">
    <source>
        <dbReference type="EMBL" id="QKJ18930.1"/>
    </source>
</evidence>
<dbReference type="InterPro" id="IPR002539">
    <property type="entry name" value="MaoC-like_dom"/>
</dbReference>
<evidence type="ECO:0000256" key="1">
    <source>
        <dbReference type="ARBA" id="ARBA00005254"/>
    </source>
</evidence>
<name>A0A7D4PLK1_9MICO</name>
<dbReference type="Gene3D" id="3.10.129.10">
    <property type="entry name" value="Hotdog Thioesterase"/>
    <property type="match status" value="1"/>
</dbReference>
<feature type="domain" description="MaoC-like" evidence="2">
    <location>
        <begin position="21"/>
        <end position="120"/>
    </location>
</feature>
<reference evidence="3 4" key="1">
    <citation type="submission" date="2020-05" db="EMBL/GenBank/DDBJ databases">
        <title>Strain PA2F3 complete genome.</title>
        <authorList>
            <person name="Kim Y.-S."/>
            <person name="Kim S.-J."/>
            <person name="Jung H.-k."/>
            <person name="Kim S.-E."/>
            <person name="Kim K.-H."/>
        </authorList>
    </citation>
    <scope>NUCLEOTIDE SEQUENCE [LARGE SCALE GENOMIC DNA]</scope>
    <source>
        <strain evidence="3 4">PA2F3</strain>
    </source>
</reference>
<dbReference type="Pfam" id="PF01575">
    <property type="entry name" value="MaoC_dehydratas"/>
    <property type="match status" value="1"/>
</dbReference>
<dbReference type="InterPro" id="IPR029069">
    <property type="entry name" value="HotDog_dom_sf"/>
</dbReference>